<evidence type="ECO:0000256" key="1">
    <source>
        <dbReference type="SAM" id="Phobius"/>
    </source>
</evidence>
<keyword evidence="1" id="KW-0812">Transmembrane</keyword>
<feature type="transmembrane region" description="Helical" evidence="1">
    <location>
        <begin position="52"/>
        <end position="70"/>
    </location>
</feature>
<accession>A0A0F9DFJ9</accession>
<organism evidence="2">
    <name type="scientific">marine sediment metagenome</name>
    <dbReference type="NCBI Taxonomy" id="412755"/>
    <lineage>
        <taxon>unclassified sequences</taxon>
        <taxon>metagenomes</taxon>
        <taxon>ecological metagenomes</taxon>
    </lineage>
</organism>
<protein>
    <submittedName>
        <fullName evidence="2">Uncharacterized protein</fullName>
    </submittedName>
</protein>
<dbReference type="AlphaFoldDB" id="A0A0F9DFJ9"/>
<feature type="transmembrane region" description="Helical" evidence="1">
    <location>
        <begin position="20"/>
        <end position="40"/>
    </location>
</feature>
<feature type="non-terminal residue" evidence="2">
    <location>
        <position position="191"/>
    </location>
</feature>
<proteinExistence type="predicted"/>
<dbReference type="EMBL" id="LAZR01029163">
    <property type="protein sequence ID" value="KKL60389.1"/>
    <property type="molecule type" value="Genomic_DNA"/>
</dbReference>
<gene>
    <name evidence="2" type="ORF">LCGC14_2205820</name>
</gene>
<feature type="transmembrane region" description="Helical" evidence="1">
    <location>
        <begin position="90"/>
        <end position="118"/>
    </location>
</feature>
<keyword evidence="1" id="KW-0472">Membrane</keyword>
<comment type="caution">
    <text evidence="2">The sequence shown here is derived from an EMBL/GenBank/DDBJ whole genome shotgun (WGS) entry which is preliminary data.</text>
</comment>
<keyword evidence="1" id="KW-1133">Transmembrane helix</keyword>
<name>A0A0F9DFJ9_9ZZZZ</name>
<sequence length="191" mass="21549">MYNLIVLMADFLFTYAGMYLAQSLCHSAVAAAVADSSLLAWRIMDPRVKQRFRLIVIIAPVVSFPLYQLINPGRGSIYFRLDALFDVNRWFFLEVFGLFTIWTATLAIIVLTALIFIVQELIPIVLHLIEVRRTGPLDAASGPPDAAHDRAIRILDEALEKGVIKSLAEYNRLVARAEIRQSNAARSARFW</sequence>
<reference evidence="2" key="1">
    <citation type="journal article" date="2015" name="Nature">
        <title>Complex archaea that bridge the gap between prokaryotes and eukaryotes.</title>
        <authorList>
            <person name="Spang A."/>
            <person name="Saw J.H."/>
            <person name="Jorgensen S.L."/>
            <person name="Zaremba-Niedzwiedzka K."/>
            <person name="Martijn J."/>
            <person name="Lind A.E."/>
            <person name="van Eijk R."/>
            <person name="Schleper C."/>
            <person name="Guy L."/>
            <person name="Ettema T.J."/>
        </authorList>
    </citation>
    <scope>NUCLEOTIDE SEQUENCE</scope>
</reference>
<evidence type="ECO:0000313" key="2">
    <source>
        <dbReference type="EMBL" id="KKL60389.1"/>
    </source>
</evidence>